<keyword evidence="5" id="KW-1185">Reference proteome</keyword>
<dbReference type="Gene3D" id="1.10.357.10">
    <property type="entry name" value="Tetracycline Repressor, domain 2"/>
    <property type="match status" value="1"/>
</dbReference>
<name>A0ABT9P873_9ACTN</name>
<sequence>MNSRDAILAASQRRLNVDPRASMTDLATSAGVGRATLHRHFSTRDELLHELGTRNLNRWQNTMERAGVDDVIASGDAARISACLRGLFRQYLADYDEFGFALTDPYMCTAPELVERTEVLADKETELLAAAQRAGVLRDDLPARWLSTAVYGLLVAARDATTTGRVARADLDEIVISTFLNGTRAQ</sequence>
<protein>
    <submittedName>
        <fullName evidence="4">AcrR family transcriptional regulator</fullName>
    </submittedName>
</protein>
<feature type="domain" description="HTH tetR-type" evidence="3">
    <location>
        <begin position="1"/>
        <end position="59"/>
    </location>
</feature>
<evidence type="ECO:0000256" key="1">
    <source>
        <dbReference type="ARBA" id="ARBA00023125"/>
    </source>
</evidence>
<dbReference type="Proteomes" id="UP001235712">
    <property type="component" value="Unassembled WGS sequence"/>
</dbReference>
<dbReference type="Pfam" id="PF00440">
    <property type="entry name" value="TetR_N"/>
    <property type="match status" value="1"/>
</dbReference>
<dbReference type="InterPro" id="IPR009057">
    <property type="entry name" value="Homeodomain-like_sf"/>
</dbReference>
<keyword evidence="1 2" id="KW-0238">DNA-binding</keyword>
<dbReference type="RefSeq" id="WP_307246552.1">
    <property type="nucleotide sequence ID" value="NZ_JAUSQZ010000001.1"/>
</dbReference>
<gene>
    <name evidence="4" type="ORF">J2S57_004643</name>
</gene>
<evidence type="ECO:0000313" key="5">
    <source>
        <dbReference type="Proteomes" id="UP001235712"/>
    </source>
</evidence>
<comment type="caution">
    <text evidence="4">The sequence shown here is derived from an EMBL/GenBank/DDBJ whole genome shotgun (WGS) entry which is preliminary data.</text>
</comment>
<dbReference type="SUPFAM" id="SSF48498">
    <property type="entry name" value="Tetracyclin repressor-like, C-terminal domain"/>
    <property type="match status" value="1"/>
</dbReference>
<evidence type="ECO:0000313" key="4">
    <source>
        <dbReference type="EMBL" id="MDP9828894.1"/>
    </source>
</evidence>
<evidence type="ECO:0000259" key="3">
    <source>
        <dbReference type="PROSITE" id="PS50977"/>
    </source>
</evidence>
<accession>A0ABT9P873</accession>
<organism evidence="4 5">
    <name type="scientific">Kineosporia succinea</name>
    <dbReference type="NCBI Taxonomy" id="84632"/>
    <lineage>
        <taxon>Bacteria</taxon>
        <taxon>Bacillati</taxon>
        <taxon>Actinomycetota</taxon>
        <taxon>Actinomycetes</taxon>
        <taxon>Kineosporiales</taxon>
        <taxon>Kineosporiaceae</taxon>
        <taxon>Kineosporia</taxon>
    </lineage>
</organism>
<dbReference type="SUPFAM" id="SSF46689">
    <property type="entry name" value="Homeodomain-like"/>
    <property type="match status" value="1"/>
</dbReference>
<reference evidence="4 5" key="1">
    <citation type="submission" date="2023-07" db="EMBL/GenBank/DDBJ databases">
        <title>Sequencing the genomes of 1000 actinobacteria strains.</title>
        <authorList>
            <person name="Klenk H.-P."/>
        </authorList>
    </citation>
    <scope>NUCLEOTIDE SEQUENCE [LARGE SCALE GENOMIC DNA]</scope>
    <source>
        <strain evidence="4 5">DSM 44388</strain>
    </source>
</reference>
<dbReference type="PROSITE" id="PS50977">
    <property type="entry name" value="HTH_TETR_2"/>
    <property type="match status" value="1"/>
</dbReference>
<proteinExistence type="predicted"/>
<dbReference type="EMBL" id="JAUSQZ010000001">
    <property type="protein sequence ID" value="MDP9828894.1"/>
    <property type="molecule type" value="Genomic_DNA"/>
</dbReference>
<dbReference type="InterPro" id="IPR001647">
    <property type="entry name" value="HTH_TetR"/>
</dbReference>
<feature type="DNA-binding region" description="H-T-H motif" evidence="2">
    <location>
        <begin position="22"/>
        <end position="41"/>
    </location>
</feature>
<evidence type="ECO:0000256" key="2">
    <source>
        <dbReference type="PROSITE-ProRule" id="PRU00335"/>
    </source>
</evidence>
<dbReference type="InterPro" id="IPR036271">
    <property type="entry name" value="Tet_transcr_reg_TetR-rel_C_sf"/>
</dbReference>